<accession>A0A2U3YXI5</accession>
<dbReference type="CDD" id="cd09575">
    <property type="entry name" value="SAM_DGK-delta"/>
    <property type="match status" value="1"/>
</dbReference>
<dbReference type="Gene3D" id="1.10.150.50">
    <property type="entry name" value="Transcription Factor, Ets-1"/>
    <property type="match status" value="1"/>
</dbReference>
<dbReference type="InterPro" id="IPR013761">
    <property type="entry name" value="SAM/pointed_sf"/>
</dbReference>
<feature type="domain" description="SAM" evidence="1">
    <location>
        <begin position="41"/>
        <end position="104"/>
    </location>
</feature>
<dbReference type="GO" id="GO:0046982">
    <property type="term" value="F:protein heterodimerization activity"/>
    <property type="evidence" value="ECO:0007669"/>
    <property type="project" value="InterPro"/>
</dbReference>
<dbReference type="GO" id="GO:0007165">
    <property type="term" value="P:signal transduction"/>
    <property type="evidence" value="ECO:0007669"/>
    <property type="project" value="InterPro"/>
</dbReference>
<dbReference type="PROSITE" id="PS50105">
    <property type="entry name" value="SAM_DOMAIN"/>
    <property type="match status" value="1"/>
</dbReference>
<evidence type="ECO:0000313" key="3">
    <source>
        <dbReference type="RefSeq" id="XP_006748450.1"/>
    </source>
</evidence>
<dbReference type="PANTHER" id="PTHR46829:SF1">
    <property type="entry name" value="STERILE ALPHA MOTIF DOMAIN-CONTAINING PROTEIN 15"/>
    <property type="match status" value="1"/>
</dbReference>
<dbReference type="PANTHER" id="PTHR46829">
    <property type="entry name" value="STERILE ALPHA MOTIF DOMAIN-CONTAINING PROTEIN 15"/>
    <property type="match status" value="1"/>
</dbReference>
<dbReference type="FunFam" id="1.10.150.50:FF:000021">
    <property type="entry name" value="Diacylglycerol kinase"/>
    <property type="match status" value="1"/>
</dbReference>
<dbReference type="GeneID" id="102742631"/>
<dbReference type="STRING" id="9713.A0A2U3YXI5"/>
<name>A0A2U3YXI5_LEPWE</name>
<dbReference type="InterPro" id="IPR037606">
    <property type="entry name" value="DGK-delta_SAM"/>
</dbReference>
<dbReference type="GO" id="GO:0004143">
    <property type="term" value="F:ATP-dependent diacylglycerol kinase activity"/>
    <property type="evidence" value="ECO:0007669"/>
    <property type="project" value="InterPro"/>
</dbReference>
<dbReference type="RefSeq" id="XP_006748450.1">
    <property type="nucleotide sequence ID" value="XM_006748387.2"/>
</dbReference>
<dbReference type="OrthoDB" id="196165at2759"/>
<dbReference type="SMART" id="SM00454">
    <property type="entry name" value="SAM"/>
    <property type="match status" value="1"/>
</dbReference>
<keyword evidence="2" id="KW-1185">Reference proteome</keyword>
<dbReference type="GO" id="GO:0042803">
    <property type="term" value="F:protein homodimerization activity"/>
    <property type="evidence" value="ECO:0007669"/>
    <property type="project" value="InterPro"/>
</dbReference>
<evidence type="ECO:0000313" key="2">
    <source>
        <dbReference type="Proteomes" id="UP000245341"/>
    </source>
</evidence>
<protein>
    <submittedName>
        <fullName evidence="3">Diacylglycerol kinase delta-like</fullName>
    </submittedName>
</protein>
<dbReference type="InterPro" id="IPR001660">
    <property type="entry name" value="SAM"/>
</dbReference>
<dbReference type="Proteomes" id="UP000245341">
    <property type="component" value="Unplaced"/>
</dbReference>
<proteinExistence type="predicted"/>
<gene>
    <name evidence="3" type="primary">LOC102742631</name>
</gene>
<organism evidence="2 3">
    <name type="scientific">Leptonychotes weddellii</name>
    <name type="common">Weddell seal</name>
    <name type="synonym">Otaria weddellii</name>
    <dbReference type="NCBI Taxonomy" id="9713"/>
    <lineage>
        <taxon>Eukaryota</taxon>
        <taxon>Metazoa</taxon>
        <taxon>Chordata</taxon>
        <taxon>Craniata</taxon>
        <taxon>Vertebrata</taxon>
        <taxon>Euteleostomi</taxon>
        <taxon>Mammalia</taxon>
        <taxon>Eutheria</taxon>
        <taxon>Laurasiatheria</taxon>
        <taxon>Carnivora</taxon>
        <taxon>Caniformia</taxon>
        <taxon>Pinnipedia</taxon>
        <taxon>Phocidae</taxon>
        <taxon>Monachinae</taxon>
        <taxon>Lobodontini</taxon>
        <taxon>Leptonychotes</taxon>
    </lineage>
</organism>
<evidence type="ECO:0000259" key="1">
    <source>
        <dbReference type="PROSITE" id="PS50105"/>
    </source>
</evidence>
<dbReference type="Pfam" id="PF07647">
    <property type="entry name" value="SAM_2"/>
    <property type="match status" value="1"/>
</dbReference>
<sequence>MLELSKRSRSGKFRLVTKFKKEKNSKNREARSSLGAPVHLWGTEEVAAWLEHLSLCEYKDIFTRHDIRGSELLHLERRDLKDLGVTKVGHMKRILCGIKELSRSTPATEA</sequence>
<dbReference type="KEGG" id="lww:102742631"/>
<dbReference type="SUPFAM" id="SSF47769">
    <property type="entry name" value="SAM/Pointed domain"/>
    <property type="match status" value="1"/>
</dbReference>
<reference evidence="3" key="1">
    <citation type="submission" date="2025-08" db="UniProtKB">
        <authorList>
            <consortium name="RefSeq"/>
        </authorList>
    </citation>
    <scope>IDENTIFICATION</scope>
    <source>
        <tissue evidence="3">Liver</tissue>
    </source>
</reference>
<dbReference type="AlphaFoldDB" id="A0A2U3YXI5"/>